<dbReference type="SUPFAM" id="SSF141488">
    <property type="entry name" value="YdhA-like"/>
    <property type="match status" value="1"/>
</dbReference>
<keyword evidence="2" id="KW-0472">Membrane</keyword>
<sequence>MPSWAAGWMPPDPLHEGFTMKTFLASAAFSLIAFPLSAEPMLSIPLPISGESNILPVEYDCGEGESLRVTYVNAGENQLAILPVDGVERVFVNVIAASGARYVAGEYEWWSKGDMASFTDLAEDGSRRECRSAGQGG</sequence>
<dbReference type="OrthoDB" id="120729at2"/>
<evidence type="ECO:0000256" key="4">
    <source>
        <dbReference type="ARBA" id="ARBA00023288"/>
    </source>
</evidence>
<organism evidence="6 7">
    <name type="scientific">Paracoccus methylarcula</name>
    <dbReference type="NCBI Taxonomy" id="72022"/>
    <lineage>
        <taxon>Bacteria</taxon>
        <taxon>Pseudomonadati</taxon>
        <taxon>Pseudomonadota</taxon>
        <taxon>Alphaproteobacteria</taxon>
        <taxon>Rhodobacterales</taxon>
        <taxon>Paracoccaceae</taxon>
        <taxon>Paracoccus</taxon>
    </lineage>
</organism>
<dbReference type="InterPro" id="IPR018660">
    <property type="entry name" value="MliC"/>
</dbReference>
<keyword evidence="7" id="KW-1185">Reference proteome</keyword>
<evidence type="ECO:0000313" key="7">
    <source>
        <dbReference type="Proteomes" id="UP000238137"/>
    </source>
</evidence>
<evidence type="ECO:0000313" key="6">
    <source>
        <dbReference type="EMBL" id="RNF33537.1"/>
    </source>
</evidence>
<proteinExistence type="predicted"/>
<dbReference type="Pfam" id="PF09864">
    <property type="entry name" value="MliC"/>
    <property type="match status" value="1"/>
</dbReference>
<gene>
    <name evidence="6" type="ORF">A7A09_015580</name>
</gene>
<dbReference type="InterPro" id="IPR036328">
    <property type="entry name" value="MliC_sf"/>
</dbReference>
<evidence type="ECO:0000256" key="2">
    <source>
        <dbReference type="ARBA" id="ARBA00023136"/>
    </source>
</evidence>
<reference evidence="6" key="1">
    <citation type="submission" date="2018-05" db="EMBL/GenBank/DDBJ databases">
        <title>Reclassification of Methylarcula marina and Methylarcula terricola as Paracoccus methylarcula sp.nov., comb.nov. and Paracoccus terricola comb.nov.</title>
        <authorList>
            <person name="Shmareva M.N."/>
            <person name="Doronina N.V."/>
            <person name="Vasilenko O.V."/>
            <person name="Tarlachkov S.V."/>
            <person name="Trotsenko Y.A."/>
        </authorList>
    </citation>
    <scope>NUCLEOTIDE SEQUENCE [LARGE SCALE GENOMIC DNA]</scope>
    <source>
        <strain evidence="6">VKM B-2159</strain>
    </source>
</reference>
<dbReference type="Gene3D" id="2.40.128.200">
    <property type="match status" value="1"/>
</dbReference>
<name>A0A422QU09_9RHOB</name>
<keyword evidence="1" id="KW-0732">Signal</keyword>
<keyword evidence="4" id="KW-0449">Lipoprotein</keyword>
<comment type="caution">
    <text evidence="6">The sequence shown here is derived from an EMBL/GenBank/DDBJ whole genome shotgun (WGS) entry which is preliminary data.</text>
</comment>
<dbReference type="EMBL" id="PXNQ02000010">
    <property type="protein sequence ID" value="RNF33537.1"/>
    <property type="molecule type" value="Genomic_DNA"/>
</dbReference>
<protein>
    <recommendedName>
        <fullName evidence="5">C-type lysozyme inhibitor domain-containing protein</fullName>
    </recommendedName>
</protein>
<keyword evidence="3" id="KW-0564">Palmitate</keyword>
<feature type="domain" description="C-type lysozyme inhibitor" evidence="5">
    <location>
        <begin position="59"/>
        <end position="125"/>
    </location>
</feature>
<dbReference type="Proteomes" id="UP000238137">
    <property type="component" value="Unassembled WGS sequence"/>
</dbReference>
<evidence type="ECO:0000256" key="3">
    <source>
        <dbReference type="ARBA" id="ARBA00023139"/>
    </source>
</evidence>
<evidence type="ECO:0000259" key="5">
    <source>
        <dbReference type="Pfam" id="PF09864"/>
    </source>
</evidence>
<accession>A0A422QU09</accession>
<dbReference type="AlphaFoldDB" id="A0A422QU09"/>
<evidence type="ECO:0000256" key="1">
    <source>
        <dbReference type="ARBA" id="ARBA00022729"/>
    </source>
</evidence>